<dbReference type="EMBL" id="JAHCDA010000001">
    <property type="protein sequence ID" value="MBS7810557.1"/>
    <property type="molecule type" value="Genomic_DNA"/>
</dbReference>
<evidence type="ECO:0000256" key="1">
    <source>
        <dbReference type="SAM" id="MobiDB-lite"/>
    </source>
</evidence>
<gene>
    <name evidence="2" type="ORF">KHU32_06385</name>
</gene>
<evidence type="ECO:0008006" key="4">
    <source>
        <dbReference type="Google" id="ProtNLM"/>
    </source>
</evidence>
<reference evidence="2 3" key="1">
    <citation type="submission" date="2021-05" db="EMBL/GenBank/DDBJ databases">
        <title>Roseococcus sp. XZZS9, whole genome shotgun sequencing project.</title>
        <authorList>
            <person name="Zhao G."/>
            <person name="Shen L."/>
        </authorList>
    </citation>
    <scope>NUCLEOTIDE SEQUENCE [LARGE SCALE GENOMIC DNA]</scope>
    <source>
        <strain evidence="2 3">XZZS9</strain>
    </source>
</reference>
<sequence length="170" mass="18509">MSRISRRSNRADAGPPQLSGGVEPQALEAWLGRTDGGFRRRMIGHDLEHMGIRHGDLLIEGERTPLRLGGAAMRLVTDFEGGYERLAGAGEVYVDADGTAAMRVDGQAWSLDDETYSYVLPVAGWVPVLDGWPVFADVRLLPQIGEEVVRAPRVPDPAPVSAIHPDEIPF</sequence>
<comment type="caution">
    <text evidence="2">The sequence shown here is derived from an EMBL/GenBank/DDBJ whole genome shotgun (WGS) entry which is preliminary data.</text>
</comment>
<proteinExistence type="predicted"/>
<feature type="region of interest" description="Disordered" evidence="1">
    <location>
        <begin position="1"/>
        <end position="23"/>
    </location>
</feature>
<organism evidence="2 3">
    <name type="scientific">Roseococcus pinisoli</name>
    <dbReference type="NCBI Taxonomy" id="2835040"/>
    <lineage>
        <taxon>Bacteria</taxon>
        <taxon>Pseudomonadati</taxon>
        <taxon>Pseudomonadota</taxon>
        <taxon>Alphaproteobacteria</taxon>
        <taxon>Acetobacterales</taxon>
        <taxon>Roseomonadaceae</taxon>
        <taxon>Roseococcus</taxon>
    </lineage>
</organism>
<dbReference type="RefSeq" id="WP_213669170.1">
    <property type="nucleotide sequence ID" value="NZ_JAHCDA010000001.1"/>
</dbReference>
<accession>A0ABS5QAM5</accession>
<keyword evidence="3" id="KW-1185">Reference proteome</keyword>
<evidence type="ECO:0000313" key="2">
    <source>
        <dbReference type="EMBL" id="MBS7810557.1"/>
    </source>
</evidence>
<protein>
    <recommendedName>
        <fullName evidence="4">Hint domain-containing protein</fullName>
    </recommendedName>
</protein>
<evidence type="ECO:0000313" key="3">
    <source>
        <dbReference type="Proteomes" id="UP000766336"/>
    </source>
</evidence>
<name>A0ABS5QAM5_9PROT</name>
<dbReference type="Proteomes" id="UP000766336">
    <property type="component" value="Unassembled WGS sequence"/>
</dbReference>